<dbReference type="Pfam" id="PF00155">
    <property type="entry name" value="Aminotran_1_2"/>
    <property type="match status" value="1"/>
</dbReference>
<dbReference type="Proteomes" id="UP000284842">
    <property type="component" value="Unassembled WGS sequence"/>
</dbReference>
<feature type="domain" description="Aminotransferase class I/classII large" evidence="6">
    <location>
        <begin position="90"/>
        <end position="408"/>
    </location>
</feature>
<evidence type="ECO:0000259" key="6">
    <source>
        <dbReference type="Pfam" id="PF00155"/>
    </source>
</evidence>
<evidence type="ECO:0000313" key="8">
    <source>
        <dbReference type="Proteomes" id="UP000284842"/>
    </source>
</evidence>
<dbReference type="EMBL" id="NHTK01005905">
    <property type="protein sequence ID" value="PPQ71676.1"/>
    <property type="molecule type" value="Genomic_DNA"/>
</dbReference>
<evidence type="ECO:0000256" key="3">
    <source>
        <dbReference type="ARBA" id="ARBA00022576"/>
    </source>
</evidence>
<evidence type="ECO:0000256" key="5">
    <source>
        <dbReference type="ARBA" id="ARBA00022898"/>
    </source>
</evidence>
<dbReference type="SUPFAM" id="SSF53383">
    <property type="entry name" value="PLP-dependent transferases"/>
    <property type="match status" value="1"/>
</dbReference>
<keyword evidence="4" id="KW-0808">Transferase</keyword>
<dbReference type="InterPro" id="IPR050859">
    <property type="entry name" value="Class-I_PLP-dep_aminotransf"/>
</dbReference>
<dbReference type="OrthoDB" id="691673at2759"/>
<dbReference type="InterPro" id="IPR004839">
    <property type="entry name" value="Aminotransferase_I/II_large"/>
</dbReference>
<dbReference type="InterPro" id="IPR015422">
    <property type="entry name" value="PyrdxlP-dep_Trfase_small"/>
</dbReference>
<gene>
    <name evidence="7" type="ORF">CVT24_007829</name>
</gene>
<dbReference type="GO" id="GO:1901605">
    <property type="term" value="P:alpha-amino acid metabolic process"/>
    <property type="evidence" value="ECO:0007669"/>
    <property type="project" value="TreeGrafter"/>
</dbReference>
<organism evidence="7 8">
    <name type="scientific">Panaeolus cyanescens</name>
    <dbReference type="NCBI Taxonomy" id="181874"/>
    <lineage>
        <taxon>Eukaryota</taxon>
        <taxon>Fungi</taxon>
        <taxon>Dikarya</taxon>
        <taxon>Basidiomycota</taxon>
        <taxon>Agaricomycotina</taxon>
        <taxon>Agaricomycetes</taxon>
        <taxon>Agaricomycetidae</taxon>
        <taxon>Agaricales</taxon>
        <taxon>Agaricineae</taxon>
        <taxon>Galeropsidaceae</taxon>
        <taxon>Panaeolus</taxon>
    </lineage>
</organism>
<dbReference type="InterPro" id="IPR015424">
    <property type="entry name" value="PyrdxlP-dep_Trfase"/>
</dbReference>
<dbReference type="PANTHER" id="PTHR42790:SF19">
    <property type="entry name" value="KYNURENINE_ALPHA-AMINOADIPATE AMINOTRANSFERASE, MITOCHONDRIAL"/>
    <property type="match status" value="1"/>
</dbReference>
<dbReference type="GO" id="GO:0030170">
    <property type="term" value="F:pyridoxal phosphate binding"/>
    <property type="evidence" value="ECO:0007669"/>
    <property type="project" value="InterPro"/>
</dbReference>
<accession>A0A409VZH9</accession>
<evidence type="ECO:0000256" key="2">
    <source>
        <dbReference type="ARBA" id="ARBA00007441"/>
    </source>
</evidence>
<dbReference type="GO" id="GO:0008483">
    <property type="term" value="F:transaminase activity"/>
    <property type="evidence" value="ECO:0007669"/>
    <property type="project" value="UniProtKB-KW"/>
</dbReference>
<keyword evidence="5" id="KW-0663">Pyridoxal phosphate</keyword>
<dbReference type="STRING" id="181874.A0A409VZH9"/>
<dbReference type="Gene3D" id="3.40.640.10">
    <property type="entry name" value="Type I PLP-dependent aspartate aminotransferase-like (Major domain)"/>
    <property type="match status" value="2"/>
</dbReference>
<dbReference type="CDD" id="cd00609">
    <property type="entry name" value="AAT_like"/>
    <property type="match status" value="1"/>
</dbReference>
<sequence>MVQEGIPASINGSGSAKIFTVHSLIPLQNTPGIVSLLAGSPNPDAFPFRSLSVNPIAPDGSDQATLTIEGSELKAALQYGETPGYRPLLDWITGLQEFSHGRKRDDNVWRVSMGSGSQDVIFKTAMTILNRGDSILIESPVYAGILPIFNSLMSEKIEVETDAHGICSASLRNILENWPAGKPKPKALYTVPASAVNDVKARIYSDRIISDDPYYYLYYGKAARPPSYFSLEEQTGEVGRVLRFDSFSKILSGGMRIGCISGPTRFLNVLDQFSEFASIQVPQLTQVIVFKLLDSWGYKAFIEHTNRAAALYRDRRDMFEEAMREHLTGLAEWTPPEAGMFLWFKIILNPKSPSEADSEKAIRTIAFKKGVLALPGTIFLPNGGKTPYARASFSLLSKEQMHVALSRLREAILEARESLQ</sequence>
<name>A0A409VZH9_9AGAR</name>
<keyword evidence="3" id="KW-0032">Aminotransferase</keyword>
<reference evidence="7 8" key="1">
    <citation type="journal article" date="2018" name="Evol. Lett.">
        <title>Horizontal gene cluster transfer increased hallucinogenic mushroom diversity.</title>
        <authorList>
            <person name="Reynolds H.T."/>
            <person name="Vijayakumar V."/>
            <person name="Gluck-Thaler E."/>
            <person name="Korotkin H.B."/>
            <person name="Matheny P.B."/>
            <person name="Slot J.C."/>
        </authorList>
    </citation>
    <scope>NUCLEOTIDE SEQUENCE [LARGE SCALE GENOMIC DNA]</scope>
    <source>
        <strain evidence="7 8">2629</strain>
    </source>
</reference>
<dbReference type="PANTHER" id="PTHR42790">
    <property type="entry name" value="AMINOTRANSFERASE"/>
    <property type="match status" value="1"/>
</dbReference>
<evidence type="ECO:0000256" key="4">
    <source>
        <dbReference type="ARBA" id="ARBA00022679"/>
    </source>
</evidence>
<protein>
    <recommendedName>
        <fullName evidence="6">Aminotransferase class I/classII large domain-containing protein</fullName>
    </recommendedName>
</protein>
<evidence type="ECO:0000313" key="7">
    <source>
        <dbReference type="EMBL" id="PPQ71676.1"/>
    </source>
</evidence>
<keyword evidence="8" id="KW-1185">Reference proteome</keyword>
<comment type="cofactor">
    <cofactor evidence="1">
        <name>pyridoxal 5'-phosphate</name>
        <dbReference type="ChEBI" id="CHEBI:597326"/>
    </cofactor>
</comment>
<dbReference type="AlphaFoldDB" id="A0A409VZH9"/>
<comment type="similarity">
    <text evidence="2">Belongs to the class-I pyridoxal-phosphate-dependent aminotransferase family.</text>
</comment>
<dbReference type="Gene3D" id="3.90.1150.10">
    <property type="entry name" value="Aspartate Aminotransferase, domain 1"/>
    <property type="match status" value="1"/>
</dbReference>
<dbReference type="InParanoid" id="A0A409VZH9"/>
<evidence type="ECO:0000256" key="1">
    <source>
        <dbReference type="ARBA" id="ARBA00001933"/>
    </source>
</evidence>
<proteinExistence type="inferred from homology"/>
<comment type="caution">
    <text evidence="7">The sequence shown here is derived from an EMBL/GenBank/DDBJ whole genome shotgun (WGS) entry which is preliminary data.</text>
</comment>
<dbReference type="InterPro" id="IPR015421">
    <property type="entry name" value="PyrdxlP-dep_Trfase_major"/>
</dbReference>